<gene>
    <name evidence="1" type="ORF">BW733_03905</name>
</gene>
<dbReference type="KEGG" id="tfa:BW733_03905"/>
<dbReference type="Proteomes" id="UP000188235">
    <property type="component" value="Chromosome"/>
</dbReference>
<keyword evidence="2" id="KW-1185">Reference proteome</keyword>
<dbReference type="InterPro" id="IPR027409">
    <property type="entry name" value="GroEL-like_apical_dom_sf"/>
</dbReference>
<evidence type="ECO:0000313" key="1">
    <source>
        <dbReference type="EMBL" id="AQP50104.1"/>
    </source>
</evidence>
<dbReference type="AlphaFoldDB" id="A0A1Q2CVG6"/>
<reference evidence="1 2" key="1">
    <citation type="journal article" date="2008" name="Int. J. Syst. Evol. Microbiol.">
        <title>Tessaracoccus flavescens sp. nov., isolated from marine sediment.</title>
        <authorList>
            <person name="Lee D.W."/>
            <person name="Lee S.D."/>
        </authorList>
    </citation>
    <scope>NUCLEOTIDE SEQUENCE [LARGE SCALE GENOMIC DNA]</scope>
    <source>
        <strain evidence="1 2">SST-39T</strain>
    </source>
</reference>
<organism evidence="1 2">
    <name type="scientific">Tessaracoccus flavescens</name>
    <dbReference type="NCBI Taxonomy" id="399497"/>
    <lineage>
        <taxon>Bacteria</taxon>
        <taxon>Bacillati</taxon>
        <taxon>Actinomycetota</taxon>
        <taxon>Actinomycetes</taxon>
        <taxon>Propionibacteriales</taxon>
        <taxon>Propionibacteriaceae</taxon>
        <taxon>Tessaracoccus</taxon>
    </lineage>
</organism>
<dbReference type="EMBL" id="CP019607">
    <property type="protein sequence ID" value="AQP50104.1"/>
    <property type="molecule type" value="Genomic_DNA"/>
</dbReference>
<dbReference type="STRING" id="399497.BW733_03905"/>
<name>A0A1Q2CVG6_9ACTN</name>
<proteinExistence type="predicted"/>
<dbReference type="Gene3D" id="3.50.7.10">
    <property type="entry name" value="GroEL"/>
    <property type="match status" value="1"/>
</dbReference>
<evidence type="ECO:0000313" key="2">
    <source>
        <dbReference type="Proteomes" id="UP000188235"/>
    </source>
</evidence>
<accession>A0A1Q2CVG6</accession>
<dbReference type="SUPFAM" id="SSF52029">
    <property type="entry name" value="GroEL apical domain-like"/>
    <property type="match status" value="1"/>
</dbReference>
<protein>
    <submittedName>
        <fullName evidence="1">Uncharacterized protein</fullName>
    </submittedName>
</protein>
<sequence length="216" mass="23129">MWFFIVVAIGVVLLAAALLADRRARRQLAGAGEPAPLRHNDDVDRHVPAYITQDEIDELPDPHRGAQGSVPHRGEGFSFGHAHRDFATLSDGASRDNASLLVVNGRVDSMRELFSPLARASEDEPLIVVADSFDPVVVTTLAANRRALGTPVVAAQAGAKDRLRLAELTGAVELDPSDLQAGYVPVEALGRARHWASTASRTWVTPFESGETTPGV</sequence>